<comment type="subcellular location">
    <subcellularLocation>
        <location evidence="1">Membrane</location>
    </subcellularLocation>
</comment>
<dbReference type="InterPro" id="IPR000322">
    <property type="entry name" value="Glyco_hydro_31_TIM"/>
</dbReference>
<dbReference type="InterPro" id="IPR011013">
    <property type="entry name" value="Gal_mutarotase_sf_dom"/>
</dbReference>
<dbReference type="InterPro" id="IPR017853">
    <property type="entry name" value="GH"/>
</dbReference>
<evidence type="ECO:0000256" key="8">
    <source>
        <dbReference type="RuleBase" id="RU361185"/>
    </source>
</evidence>
<name>A0ABM0M7Q3_SACKO</name>
<feature type="domain" description="P-type" evidence="10">
    <location>
        <begin position="41"/>
        <end position="90"/>
    </location>
</feature>
<comment type="similarity">
    <text evidence="2 8">Belongs to the glycosyl hydrolase 31 family.</text>
</comment>
<dbReference type="Pfam" id="PF00088">
    <property type="entry name" value="Trefoil"/>
    <property type="match status" value="1"/>
</dbReference>
<dbReference type="SUPFAM" id="SSF57492">
    <property type="entry name" value="Trefoil"/>
    <property type="match status" value="1"/>
</dbReference>
<sequence>MSTRTAIVVTAIVTAIIVTAIVVPLTYFLHPDYESSDSDSSEVTTELPENERFDCYPEDGVTKDSCEERGCIYDDSVGNGDTVPYCYYPPGYGAYKMSGSVEDMAWGYRVTLVRMDVPSMYGKDEQTVILDLEYQTDNRLRFKYYSQLNPRFEVPLEMPAATVKTSNPKYDVQFVAEPFSMAIVRVDTGVTLWNTSVGGFTYSDQFLSLSTRLPSNYIYGFGEHEHQSFHHDLNWLTWGMFSRDQPPAYLGNLYGVHPFYMSLEEDHNAHGVFLLNSNAMDITVQPLPALTYRTIGGVLDFWMFLGPTVGDVVSQYTEAIGRPYMPPYWSLGFQLSRYGYNSLDRVKEVVAGMRYYDIPHDVQYGDIDYMERQLDFTYDLETYDGLPEFVDALKLTGTRYITILDPAISVNETVGTYPAYDNGTAIGVFITESDGKTELLGK</sequence>
<keyword evidence="11" id="KW-1185">Reference proteome</keyword>
<organism evidence="11 12">
    <name type="scientific">Saccoglossus kowalevskii</name>
    <name type="common">Acorn worm</name>
    <dbReference type="NCBI Taxonomy" id="10224"/>
    <lineage>
        <taxon>Eukaryota</taxon>
        <taxon>Metazoa</taxon>
        <taxon>Hemichordata</taxon>
        <taxon>Enteropneusta</taxon>
        <taxon>Harrimaniidae</taxon>
        <taxon>Saccoglossus</taxon>
    </lineage>
</organism>
<keyword evidence="3 9" id="KW-0472">Membrane</keyword>
<keyword evidence="8" id="KW-0326">Glycosidase</keyword>
<evidence type="ECO:0000259" key="10">
    <source>
        <dbReference type="PROSITE" id="PS51448"/>
    </source>
</evidence>
<dbReference type="SUPFAM" id="SSF74650">
    <property type="entry name" value="Galactose mutarotase-like"/>
    <property type="match status" value="1"/>
</dbReference>
<dbReference type="Gene3D" id="3.20.20.80">
    <property type="entry name" value="Glycosidases"/>
    <property type="match status" value="1"/>
</dbReference>
<keyword evidence="5" id="KW-0325">Glycoprotein</keyword>
<dbReference type="PROSITE" id="PS51448">
    <property type="entry name" value="P_TREFOIL_2"/>
    <property type="match status" value="1"/>
</dbReference>
<evidence type="ECO:0000256" key="2">
    <source>
        <dbReference type="ARBA" id="ARBA00007806"/>
    </source>
</evidence>
<protein>
    <recommendedName>
        <fullName evidence="6">Maltase</fullName>
    </recommendedName>
</protein>
<feature type="non-terminal residue" evidence="12">
    <location>
        <position position="442"/>
    </location>
</feature>
<evidence type="ECO:0000256" key="1">
    <source>
        <dbReference type="ARBA" id="ARBA00004370"/>
    </source>
</evidence>
<dbReference type="SMART" id="SM00018">
    <property type="entry name" value="PD"/>
    <property type="match status" value="1"/>
</dbReference>
<gene>
    <name evidence="12" type="primary">LOC100372667</name>
</gene>
<accession>A0ABM0M7Q3</accession>
<comment type="caution">
    <text evidence="7">Lacks conserved residue(s) required for the propagation of feature annotation.</text>
</comment>
<keyword evidence="9" id="KW-0812">Transmembrane</keyword>
<dbReference type="InterPro" id="IPR000519">
    <property type="entry name" value="P_trefoil_dom"/>
</dbReference>
<dbReference type="GeneID" id="100372667"/>
<keyword evidence="8" id="KW-0378">Hydrolase</keyword>
<dbReference type="RefSeq" id="XP_006816044.1">
    <property type="nucleotide sequence ID" value="XM_006815981.1"/>
</dbReference>
<evidence type="ECO:0000256" key="3">
    <source>
        <dbReference type="ARBA" id="ARBA00023136"/>
    </source>
</evidence>
<proteinExistence type="inferred from homology"/>
<keyword evidence="9" id="KW-1133">Transmembrane helix</keyword>
<dbReference type="InterPro" id="IPR025887">
    <property type="entry name" value="Glyco_hydro_31_N_dom"/>
</dbReference>
<evidence type="ECO:0000313" key="11">
    <source>
        <dbReference type="Proteomes" id="UP000694865"/>
    </source>
</evidence>
<dbReference type="PANTHER" id="PTHR22762">
    <property type="entry name" value="ALPHA-GLUCOSIDASE"/>
    <property type="match status" value="1"/>
</dbReference>
<dbReference type="CDD" id="cd14752">
    <property type="entry name" value="GH31_N"/>
    <property type="match status" value="1"/>
</dbReference>
<dbReference type="Pfam" id="PF01055">
    <property type="entry name" value="Glyco_hydro_31_2nd"/>
    <property type="match status" value="1"/>
</dbReference>
<dbReference type="Gene3D" id="4.10.110.10">
    <property type="entry name" value="Spasmolytic Protein, domain 1"/>
    <property type="match status" value="1"/>
</dbReference>
<dbReference type="CDD" id="cd00111">
    <property type="entry name" value="Trefoil"/>
    <property type="match status" value="1"/>
</dbReference>
<evidence type="ECO:0000256" key="7">
    <source>
        <dbReference type="PROSITE-ProRule" id="PRU00779"/>
    </source>
</evidence>
<reference evidence="12" key="1">
    <citation type="submission" date="2025-08" db="UniProtKB">
        <authorList>
            <consortium name="RefSeq"/>
        </authorList>
    </citation>
    <scope>IDENTIFICATION</scope>
    <source>
        <tissue evidence="12">Testes</tissue>
    </source>
</reference>
<dbReference type="Gene3D" id="2.60.40.1760">
    <property type="entry name" value="glycosyl hydrolase (family 31)"/>
    <property type="match status" value="1"/>
</dbReference>
<evidence type="ECO:0000313" key="12">
    <source>
        <dbReference type="RefSeq" id="XP_006816044.1"/>
    </source>
</evidence>
<dbReference type="PANTHER" id="PTHR22762:SF133">
    <property type="entry name" value="P-TYPE DOMAIN-CONTAINING PROTEIN"/>
    <property type="match status" value="1"/>
</dbReference>
<dbReference type="SUPFAM" id="SSF51445">
    <property type="entry name" value="(Trans)glycosidases"/>
    <property type="match status" value="1"/>
</dbReference>
<evidence type="ECO:0000256" key="4">
    <source>
        <dbReference type="ARBA" id="ARBA00023157"/>
    </source>
</evidence>
<keyword evidence="4" id="KW-1015">Disulfide bond</keyword>
<evidence type="ECO:0000256" key="9">
    <source>
        <dbReference type="SAM" id="Phobius"/>
    </source>
</evidence>
<feature type="transmembrane region" description="Helical" evidence="9">
    <location>
        <begin position="7"/>
        <end position="29"/>
    </location>
</feature>
<dbReference type="InterPro" id="IPR044913">
    <property type="entry name" value="P_trefoil_dom_sf"/>
</dbReference>
<dbReference type="Pfam" id="PF13802">
    <property type="entry name" value="Gal_mutarotas_2"/>
    <property type="match status" value="1"/>
</dbReference>
<evidence type="ECO:0000256" key="6">
    <source>
        <dbReference type="ARBA" id="ARBA00041343"/>
    </source>
</evidence>
<dbReference type="Proteomes" id="UP000694865">
    <property type="component" value="Unplaced"/>
</dbReference>
<evidence type="ECO:0000256" key="5">
    <source>
        <dbReference type="ARBA" id="ARBA00023180"/>
    </source>
</evidence>